<protein>
    <recommendedName>
        <fullName evidence="6">Eukaryotic translation initiation factor 4E transporter</fullName>
    </recommendedName>
</protein>
<dbReference type="GO" id="GO:0003729">
    <property type="term" value="F:mRNA binding"/>
    <property type="evidence" value="ECO:0007669"/>
    <property type="project" value="TreeGrafter"/>
</dbReference>
<comment type="caution">
    <text evidence="4">The sequence shown here is derived from an EMBL/GenBank/DDBJ whole genome shotgun (WGS) entry which is preliminary data.</text>
</comment>
<evidence type="ECO:0000256" key="3">
    <source>
        <dbReference type="SAM" id="MobiDB-lite"/>
    </source>
</evidence>
<feature type="region of interest" description="Disordered" evidence="3">
    <location>
        <begin position="584"/>
        <end position="660"/>
    </location>
</feature>
<dbReference type="GO" id="GO:0005634">
    <property type="term" value="C:nucleus"/>
    <property type="evidence" value="ECO:0007669"/>
    <property type="project" value="TreeGrafter"/>
</dbReference>
<dbReference type="GO" id="GO:0017148">
    <property type="term" value="P:negative regulation of translation"/>
    <property type="evidence" value="ECO:0007669"/>
    <property type="project" value="TreeGrafter"/>
</dbReference>
<feature type="compositionally biased region" description="Low complexity" evidence="3">
    <location>
        <begin position="642"/>
        <end position="660"/>
    </location>
</feature>
<sequence>MATCTKILLTESSLMEVTKVVTGVKRSRNVLKTESGKCKKAAGPRESAPLLMGSTTLEGPHKQPQRPRRSRGRRNPRTKHLDEPKNNEVKEQLAENDAEQDRPKEPRLQYTRDELMALKAHPLCILRPDCFDPSKNKRVANLSCIKDFGQATAGQSGGGGGRAWERGKQDSPTPADDPNAIVLGPEKVKRVADPRERIRKEQDGIVLSPQRRSFNTGCFVPGGGLAAGCGMGANAVAPNAPRRPESPLGKGDSRDNQIREIPTRRIGSGRIMNREAESNAGGGGRGWDFNERSGGRMSSEKDDFSSFRGLRERDRDERYDRRSFGREFERNEKDRRGGQGSRYGNDRRRDRDDEPEWFSGGPTSQHDTIELHGFEDGDGKKKKKHGTPPKAKSPVSKEEEVKGKENIEPKAEASKDSFNIEEFLKHDIHGDLSHVFAPGGYQNEATEQAGGSRFSRFFKPESPTDNRRSSIQDEFLGSFMKDIDEPKVNIPAPGGSEAYFAPISPAAAGSSGPAAEADKSSNLLAMLQRGQQQEKHSKIKELERSGRLHSVEELEAKMLQHNLNASRHSDKDQEAFQKLFMQTSQEGGSGSEDLSENGKDRKDGQSGKPNPASRLSGRIISQGNKDIDPAMFGAYSEQKGHPQQQIHPQQQQQQQQQQMPAVPQDVLLKLLELQQQQVQQQQLHRQQQQQQESKFYGGRGIFGGGSAATSSPVPPDVQAFMHNVHPNHDMIMRPEAQNILEGLRHGKLTVQHLVHQLHNQTMNPRVKEMVAGVIKVHLQHQQQQQQARAVSPLVPMHQQMRITSPMNGGEALMHQGIPHRVPSPHELIMHTRQIMQNALLKKKLEEQSENFHRKQEKQSTVYRAMSPASNKPSSSSPLAFTPTSVLRKMTAEKDFESADPKSANRPHMPLEQHSNWKSIEPVVPKPQQGRPIVKGGSNQQQPPFSFQQDMTRVPQPNMMGMQRMMGAPKMGAMQQQQAFMNQQNMYQPQNRDLPMDNSGSNLLLQQLLSGQRSINSINMAQQQPHGMPRPLRGQQADSSSSTNLSQWFSGAGQMGAMPPIPTANTFSVEELERRQQPTTATPVHN</sequence>
<feature type="compositionally biased region" description="Low complexity" evidence="3">
    <location>
        <begin position="866"/>
        <end position="877"/>
    </location>
</feature>
<feature type="compositionally biased region" description="Basic and acidic residues" evidence="3">
    <location>
        <begin position="79"/>
        <end position="106"/>
    </location>
</feature>
<dbReference type="EMBL" id="CADEPI010000279">
    <property type="protein sequence ID" value="CAB3382673.1"/>
    <property type="molecule type" value="Genomic_DNA"/>
</dbReference>
<feature type="compositionally biased region" description="Gly residues" evidence="3">
    <location>
        <begin position="697"/>
        <end position="706"/>
    </location>
</feature>
<organism evidence="4 5">
    <name type="scientific">Cloeon dipterum</name>
    <dbReference type="NCBI Taxonomy" id="197152"/>
    <lineage>
        <taxon>Eukaryota</taxon>
        <taxon>Metazoa</taxon>
        <taxon>Ecdysozoa</taxon>
        <taxon>Arthropoda</taxon>
        <taxon>Hexapoda</taxon>
        <taxon>Insecta</taxon>
        <taxon>Pterygota</taxon>
        <taxon>Palaeoptera</taxon>
        <taxon>Ephemeroptera</taxon>
        <taxon>Pisciforma</taxon>
        <taxon>Baetidae</taxon>
        <taxon>Cloeon</taxon>
    </lineage>
</organism>
<dbReference type="InterPro" id="IPR018862">
    <property type="entry name" value="eIF4E-T"/>
</dbReference>
<evidence type="ECO:0008006" key="6">
    <source>
        <dbReference type="Google" id="ProtNLM"/>
    </source>
</evidence>
<feature type="compositionally biased region" description="Basic and acidic residues" evidence="3">
    <location>
        <begin position="251"/>
        <end position="263"/>
    </location>
</feature>
<evidence type="ECO:0000313" key="5">
    <source>
        <dbReference type="Proteomes" id="UP000494165"/>
    </source>
</evidence>
<feature type="region of interest" description="Disordered" evidence="3">
    <location>
        <begin position="442"/>
        <end position="469"/>
    </location>
</feature>
<dbReference type="AlphaFoldDB" id="A0A8S1DK15"/>
<proteinExistence type="predicted"/>
<dbReference type="OrthoDB" id="8916892at2759"/>
<feature type="compositionally biased region" description="Basic and acidic residues" evidence="3">
    <location>
        <begin position="458"/>
        <end position="469"/>
    </location>
</feature>
<name>A0A8S1DK15_9INSE</name>
<dbReference type="PANTHER" id="PTHR12269">
    <property type="entry name" value="EUKARYOTIC TRANSLATION INITIATION FACTOR 4E TRANSPORTER"/>
    <property type="match status" value="1"/>
</dbReference>
<feature type="compositionally biased region" description="Basic and acidic residues" evidence="3">
    <location>
        <begin position="596"/>
        <end position="605"/>
    </location>
</feature>
<feature type="region of interest" description="Disordered" evidence="3">
    <location>
        <begin position="849"/>
        <end position="880"/>
    </location>
</feature>
<dbReference type="Pfam" id="PF10477">
    <property type="entry name" value="EIF4E-T"/>
    <property type="match status" value="2"/>
</dbReference>
<evidence type="ECO:0000313" key="4">
    <source>
        <dbReference type="EMBL" id="CAB3382673.1"/>
    </source>
</evidence>
<feature type="region of interest" description="Disordered" evidence="3">
    <location>
        <begin position="231"/>
        <end position="416"/>
    </location>
</feature>
<evidence type="ECO:0000256" key="2">
    <source>
        <dbReference type="ARBA" id="ARBA00022490"/>
    </source>
</evidence>
<accession>A0A8S1DK15</accession>
<keyword evidence="5" id="KW-1185">Reference proteome</keyword>
<feature type="compositionally biased region" description="Basic residues" evidence="3">
    <location>
        <begin position="63"/>
        <end position="78"/>
    </location>
</feature>
<feature type="region of interest" description="Disordered" evidence="3">
    <location>
        <begin position="1021"/>
        <end position="1044"/>
    </location>
</feature>
<feature type="compositionally biased region" description="Basic and acidic residues" evidence="3">
    <location>
        <begin position="288"/>
        <end position="337"/>
    </location>
</feature>
<dbReference type="Proteomes" id="UP000494165">
    <property type="component" value="Unassembled WGS sequence"/>
</dbReference>
<feature type="region of interest" description="Disordered" evidence="3">
    <location>
        <begin position="684"/>
        <end position="712"/>
    </location>
</feature>
<feature type="region of interest" description="Disordered" evidence="3">
    <location>
        <begin position="32"/>
        <end position="106"/>
    </location>
</feature>
<keyword evidence="2" id="KW-0963">Cytoplasm</keyword>
<dbReference type="PANTHER" id="PTHR12269:SF1">
    <property type="entry name" value="EUKARYOTIC TRANSLATION INITIATION FACTOR 4E TRANSPORTER"/>
    <property type="match status" value="1"/>
</dbReference>
<evidence type="ECO:0000256" key="1">
    <source>
        <dbReference type="ARBA" id="ARBA00004496"/>
    </source>
</evidence>
<feature type="region of interest" description="Disordered" evidence="3">
    <location>
        <begin position="926"/>
        <end position="947"/>
    </location>
</feature>
<reference evidence="4 5" key="1">
    <citation type="submission" date="2020-04" db="EMBL/GenBank/DDBJ databases">
        <authorList>
            <person name="Alioto T."/>
            <person name="Alioto T."/>
            <person name="Gomez Garrido J."/>
        </authorList>
    </citation>
    <scope>NUCLEOTIDE SEQUENCE [LARGE SCALE GENOMIC DNA]</scope>
</reference>
<comment type="subcellular location">
    <subcellularLocation>
        <location evidence="1">Cytoplasm</location>
    </subcellularLocation>
</comment>
<feature type="compositionally biased region" description="Low complexity" evidence="3">
    <location>
        <begin position="937"/>
        <end position="947"/>
    </location>
</feature>
<dbReference type="GO" id="GO:0036464">
    <property type="term" value="C:cytoplasmic ribonucleoprotein granule"/>
    <property type="evidence" value="ECO:0007669"/>
    <property type="project" value="UniProtKB-ARBA"/>
</dbReference>
<feature type="region of interest" description="Disordered" evidence="3">
    <location>
        <begin position="152"/>
        <end position="181"/>
    </location>
</feature>
<gene>
    <name evidence="4" type="ORF">CLODIP_2_CD11049</name>
</gene>
<feature type="compositionally biased region" description="Basic and acidic residues" evidence="3">
    <location>
        <begin position="367"/>
        <end position="379"/>
    </location>
</feature>
<feature type="compositionally biased region" description="Basic and acidic residues" evidence="3">
    <location>
        <begin position="395"/>
        <end position="415"/>
    </location>
</feature>
<feature type="compositionally biased region" description="Polar residues" evidence="3">
    <location>
        <begin position="1035"/>
        <end position="1044"/>
    </location>
</feature>